<keyword evidence="3" id="KW-0805">Transcription regulation</keyword>
<feature type="compositionally biased region" description="Polar residues" evidence="7">
    <location>
        <begin position="382"/>
        <end position="396"/>
    </location>
</feature>
<dbReference type="PROSITE" id="PS50811">
    <property type="entry name" value="WRKY"/>
    <property type="match status" value="2"/>
</dbReference>
<feature type="region of interest" description="Disordered" evidence="7">
    <location>
        <begin position="377"/>
        <end position="396"/>
    </location>
</feature>
<evidence type="ECO:0000256" key="4">
    <source>
        <dbReference type="ARBA" id="ARBA00023125"/>
    </source>
</evidence>
<keyword evidence="2" id="KW-0677">Repeat</keyword>
<feature type="region of interest" description="Disordered" evidence="7">
    <location>
        <begin position="226"/>
        <end position="260"/>
    </location>
</feature>
<evidence type="ECO:0000313" key="9">
    <source>
        <dbReference type="EMBL" id="KAJ3697387.1"/>
    </source>
</evidence>
<proteinExistence type="predicted"/>
<evidence type="ECO:0000256" key="6">
    <source>
        <dbReference type="ARBA" id="ARBA00023242"/>
    </source>
</evidence>
<dbReference type="GO" id="GO:0003700">
    <property type="term" value="F:DNA-binding transcription factor activity"/>
    <property type="evidence" value="ECO:0007669"/>
    <property type="project" value="InterPro"/>
</dbReference>
<organism evidence="9 10">
    <name type="scientific">Rhynchospora tenuis</name>
    <dbReference type="NCBI Taxonomy" id="198213"/>
    <lineage>
        <taxon>Eukaryota</taxon>
        <taxon>Viridiplantae</taxon>
        <taxon>Streptophyta</taxon>
        <taxon>Embryophyta</taxon>
        <taxon>Tracheophyta</taxon>
        <taxon>Spermatophyta</taxon>
        <taxon>Magnoliopsida</taxon>
        <taxon>Liliopsida</taxon>
        <taxon>Poales</taxon>
        <taxon>Cyperaceae</taxon>
        <taxon>Cyperoideae</taxon>
        <taxon>Rhynchosporeae</taxon>
        <taxon>Rhynchospora</taxon>
    </lineage>
</organism>
<dbReference type="InterPro" id="IPR036576">
    <property type="entry name" value="WRKY_dom_sf"/>
</dbReference>
<keyword evidence="5" id="KW-0804">Transcription</keyword>
<dbReference type="EMBL" id="JAMRDG010000001">
    <property type="protein sequence ID" value="KAJ3697387.1"/>
    <property type="molecule type" value="Genomic_DNA"/>
</dbReference>
<name>A0AAD5ZGA1_9POAL</name>
<comment type="caution">
    <text evidence="9">The sequence shown here is derived from an EMBL/GenBank/DDBJ whole genome shotgun (WGS) entry which is preliminary data.</text>
</comment>
<evidence type="ECO:0000256" key="1">
    <source>
        <dbReference type="ARBA" id="ARBA00004123"/>
    </source>
</evidence>
<dbReference type="GO" id="GO:0009737">
    <property type="term" value="P:response to abscisic acid"/>
    <property type="evidence" value="ECO:0007669"/>
    <property type="project" value="UniProtKB-ARBA"/>
</dbReference>
<dbReference type="InterPro" id="IPR003657">
    <property type="entry name" value="WRKY_dom"/>
</dbReference>
<dbReference type="GO" id="GO:0005634">
    <property type="term" value="C:nucleus"/>
    <property type="evidence" value="ECO:0007669"/>
    <property type="project" value="UniProtKB-SubCell"/>
</dbReference>
<protein>
    <recommendedName>
        <fullName evidence="8">WRKY domain-containing protein</fullName>
    </recommendedName>
</protein>
<feature type="domain" description="WRKY" evidence="8">
    <location>
        <begin position="138"/>
        <end position="202"/>
    </location>
</feature>
<evidence type="ECO:0000313" key="10">
    <source>
        <dbReference type="Proteomes" id="UP001210211"/>
    </source>
</evidence>
<dbReference type="AlphaFoldDB" id="A0AAD5ZGA1"/>
<dbReference type="Pfam" id="PF03106">
    <property type="entry name" value="WRKY"/>
    <property type="match status" value="2"/>
</dbReference>
<evidence type="ECO:0000259" key="8">
    <source>
        <dbReference type="PROSITE" id="PS50811"/>
    </source>
</evidence>
<dbReference type="InterPro" id="IPR044810">
    <property type="entry name" value="WRKY_plant"/>
</dbReference>
<dbReference type="SUPFAM" id="SSF118290">
    <property type="entry name" value="WRKY DNA-binding domain"/>
    <property type="match status" value="2"/>
</dbReference>
<feature type="region of interest" description="Disordered" evidence="7">
    <location>
        <begin position="1"/>
        <end position="45"/>
    </location>
</feature>
<comment type="subcellular location">
    <subcellularLocation>
        <location evidence="1">Nucleus</location>
    </subcellularLocation>
</comment>
<dbReference type="FunFam" id="2.20.25.80:FF:000006">
    <property type="entry name" value="WRKY transcription factor"/>
    <property type="match status" value="1"/>
</dbReference>
<accession>A0AAD5ZGA1</accession>
<sequence>MEENGKKEASMSIAERRAAWRGLDRPIPPPRVSTASFRTNGASSLLPSPAAAVRSPCFVIPPGLSPAALLDSPVLLQVPSDNPVDRVMPLVGCSHENLSEASIPERSNIDLVELESERVDDSCDKASDKDQSSSTATALNKSLEDGYNWRKYGQKHVKGCEFPRNYYKCTYPNCNVKKMVEQSANGQISDVVYKGNHDHGLPEAAGSKGCNQKGYLGKRSGDSRVSHLEVSSSASAVTEISDHTSVSGKDSSTLGESVSCGNPNDVLLPRSVLCDNNNDIDAETELKRRKSEDYLIDALPASQAAREPRVVVQTVSEIDLLDDGYRWRKYGQKVVKGNPNPRSYYKCTSPGCPVRKHVERAPHDLKSVITTYEGKHNHEVPINNSSNFKGQGDNGTNSNISGSQMSMQPHNVTNVFESIQDSYNRAIGEACLGTSNLNVLQNMPFETYVEFLRHLNPEFSGLAKYTGN</sequence>
<keyword evidence="6" id="KW-0539">Nucleus</keyword>
<dbReference type="Gene3D" id="2.20.25.80">
    <property type="entry name" value="WRKY domain"/>
    <property type="match status" value="2"/>
</dbReference>
<feature type="compositionally biased region" description="Polar residues" evidence="7">
    <location>
        <begin position="229"/>
        <end position="260"/>
    </location>
</feature>
<dbReference type="PANTHER" id="PTHR31221">
    <property type="entry name" value="WRKY TRANSCRIPTION FACTOR PROTEIN 1-RELATED"/>
    <property type="match status" value="1"/>
</dbReference>
<reference evidence="9 10" key="1">
    <citation type="journal article" date="2022" name="Cell">
        <title>Repeat-based holocentromeres influence genome architecture and karyotype evolution.</title>
        <authorList>
            <person name="Hofstatter P.G."/>
            <person name="Thangavel G."/>
            <person name="Lux T."/>
            <person name="Neumann P."/>
            <person name="Vondrak T."/>
            <person name="Novak P."/>
            <person name="Zhang M."/>
            <person name="Costa L."/>
            <person name="Castellani M."/>
            <person name="Scott A."/>
            <person name="Toegelov H."/>
            <person name="Fuchs J."/>
            <person name="Mata-Sucre Y."/>
            <person name="Dias Y."/>
            <person name="Vanzela A.L.L."/>
            <person name="Huettel B."/>
            <person name="Almeida C.C.S."/>
            <person name="Simkova H."/>
            <person name="Souza G."/>
            <person name="Pedrosa-Harand A."/>
            <person name="Macas J."/>
            <person name="Mayer K.F.X."/>
            <person name="Houben A."/>
            <person name="Marques A."/>
        </authorList>
    </citation>
    <scope>NUCLEOTIDE SEQUENCE [LARGE SCALE GENOMIC DNA]</scope>
    <source>
        <strain evidence="9">RhyTen1mFocal</strain>
    </source>
</reference>
<evidence type="ECO:0000256" key="2">
    <source>
        <dbReference type="ARBA" id="ARBA00022737"/>
    </source>
</evidence>
<dbReference type="Proteomes" id="UP001210211">
    <property type="component" value="Unassembled WGS sequence"/>
</dbReference>
<keyword evidence="10" id="KW-1185">Reference proteome</keyword>
<dbReference type="SMART" id="SM00774">
    <property type="entry name" value="WRKY"/>
    <property type="match status" value="2"/>
</dbReference>
<evidence type="ECO:0000256" key="5">
    <source>
        <dbReference type="ARBA" id="ARBA00023163"/>
    </source>
</evidence>
<evidence type="ECO:0000256" key="7">
    <source>
        <dbReference type="SAM" id="MobiDB-lite"/>
    </source>
</evidence>
<evidence type="ECO:0000256" key="3">
    <source>
        <dbReference type="ARBA" id="ARBA00023015"/>
    </source>
</evidence>
<gene>
    <name evidence="9" type="ORF">LUZ61_001092</name>
</gene>
<dbReference type="FunFam" id="2.20.25.80:FF:000001">
    <property type="entry name" value="WRKY transcription factor 33"/>
    <property type="match status" value="1"/>
</dbReference>
<dbReference type="GO" id="GO:0043565">
    <property type="term" value="F:sequence-specific DNA binding"/>
    <property type="evidence" value="ECO:0007669"/>
    <property type="project" value="InterPro"/>
</dbReference>
<feature type="domain" description="WRKY" evidence="8">
    <location>
        <begin position="316"/>
        <end position="381"/>
    </location>
</feature>
<keyword evidence="4" id="KW-0238">DNA-binding</keyword>
<dbReference type="PANTHER" id="PTHR31221:SF193">
    <property type="entry name" value="WRKY TRANSCRIPTION FACTOR PROTEIN 1-RELATED"/>
    <property type="match status" value="1"/>
</dbReference>
<feature type="compositionally biased region" description="Basic and acidic residues" evidence="7">
    <location>
        <begin position="1"/>
        <end position="24"/>
    </location>
</feature>